<organism evidence="2 3">
    <name type="scientific">Arcanobacterium phocisimile</name>
    <dbReference type="NCBI Taxonomy" id="1302235"/>
    <lineage>
        <taxon>Bacteria</taxon>
        <taxon>Bacillati</taxon>
        <taxon>Actinomycetota</taxon>
        <taxon>Actinomycetes</taxon>
        <taxon>Actinomycetales</taxon>
        <taxon>Actinomycetaceae</taxon>
        <taxon>Arcanobacterium</taxon>
    </lineage>
</organism>
<protein>
    <submittedName>
        <fullName evidence="2">DUF952 domain-containing protein</fullName>
    </submittedName>
</protein>
<reference evidence="2 3" key="1">
    <citation type="submission" date="2021-02" db="EMBL/GenBank/DDBJ databases">
        <title>Complete Genome Sequence of Arcanobacterium phocisimile strain DSM 26142T from a harbour seal.</title>
        <authorList>
            <person name="Borowiak M."/>
            <person name="Alssahen M."/>
            <person name="Malorny B."/>
            <person name="Laemmler C."/>
            <person name="Siebert U."/>
            <person name="Ploetz M."/>
            <person name="Abdulmawjood A."/>
        </authorList>
    </citation>
    <scope>NUCLEOTIDE SEQUENCE [LARGE SCALE GENOMIC DNA]</scope>
    <source>
        <strain evidence="2 3">DSM 26142</strain>
    </source>
</reference>
<dbReference type="RefSeq" id="WP_204424636.1">
    <property type="nucleotide sequence ID" value="NZ_CP070228.1"/>
</dbReference>
<evidence type="ECO:0000259" key="1">
    <source>
        <dbReference type="PROSITE" id="PS51186"/>
    </source>
</evidence>
<sequence length="313" mass="34809">MVFHIVLPEDWNLARDCGTYRRSTRDCDVDAVGFVHASKSLEQASAVAKFLYADRADAFVVAIDDEELRAAGFEVRFEPGDPQNPQSEKFPHIYGGPLPVGLLNLVIDVDGEPRIFREDMPEVAQLRQAGWQVGSTSWGARLNLGDDADLSLYRQYVDAAIHAGFEMRELTVDDMSALYALDRLVAPDFPSTPASHHEPLPYDFGEKVAHGSVRVWGAFMRDTLVGFTVLFDAGERWEVDRTSMHPDFRRRGLAKAMKSASVLGTYALGVRRWGTGGASVNQASLRMNKALGFEFEPLWLTLYPPVTVGKLIM</sequence>
<dbReference type="Gene3D" id="3.40.630.30">
    <property type="match status" value="1"/>
</dbReference>
<dbReference type="Pfam" id="PF00583">
    <property type="entry name" value="Acetyltransf_1"/>
    <property type="match status" value="1"/>
</dbReference>
<accession>A0ABX7IGN0</accession>
<proteinExistence type="predicted"/>
<dbReference type="Pfam" id="PF06108">
    <property type="entry name" value="DUF952"/>
    <property type="match status" value="1"/>
</dbReference>
<dbReference type="SUPFAM" id="SSF55729">
    <property type="entry name" value="Acyl-CoA N-acyltransferases (Nat)"/>
    <property type="match status" value="1"/>
</dbReference>
<gene>
    <name evidence="2" type="ORF">JTE88_00530</name>
</gene>
<dbReference type="InterPro" id="IPR009297">
    <property type="entry name" value="DUF952"/>
</dbReference>
<dbReference type="EMBL" id="CP070228">
    <property type="protein sequence ID" value="QRV02283.1"/>
    <property type="molecule type" value="Genomic_DNA"/>
</dbReference>
<dbReference type="CDD" id="cd04301">
    <property type="entry name" value="NAT_SF"/>
    <property type="match status" value="1"/>
</dbReference>
<evidence type="ECO:0000313" key="3">
    <source>
        <dbReference type="Proteomes" id="UP000602653"/>
    </source>
</evidence>
<dbReference type="InterPro" id="IPR016181">
    <property type="entry name" value="Acyl_CoA_acyltransferase"/>
</dbReference>
<keyword evidence="3" id="KW-1185">Reference proteome</keyword>
<dbReference type="SUPFAM" id="SSF56399">
    <property type="entry name" value="ADP-ribosylation"/>
    <property type="match status" value="1"/>
</dbReference>
<dbReference type="Gene3D" id="3.20.170.20">
    <property type="entry name" value="Protein of unknown function DUF952"/>
    <property type="match status" value="1"/>
</dbReference>
<name>A0ABX7IGN0_9ACTO</name>
<dbReference type="InterPro" id="IPR000182">
    <property type="entry name" value="GNAT_dom"/>
</dbReference>
<feature type="domain" description="N-acetyltransferase" evidence="1">
    <location>
        <begin position="165"/>
        <end position="313"/>
    </location>
</feature>
<evidence type="ECO:0000313" key="2">
    <source>
        <dbReference type="EMBL" id="QRV02283.1"/>
    </source>
</evidence>
<dbReference type="PROSITE" id="PS51186">
    <property type="entry name" value="GNAT"/>
    <property type="match status" value="1"/>
</dbReference>
<dbReference type="Proteomes" id="UP000602653">
    <property type="component" value="Chromosome"/>
</dbReference>